<dbReference type="InterPro" id="IPR013237">
    <property type="entry name" value="Phage_T7_Gp4_N"/>
</dbReference>
<reference evidence="2 4" key="1">
    <citation type="submission" date="2019-03" db="EMBL/GenBank/DDBJ databases">
        <title>Genomic Encyclopedia of Type Strains, Phase IV (KMG-IV): sequencing the most valuable type-strain genomes for metagenomic binning, comparative biology and taxonomic classification.</title>
        <authorList>
            <person name="Goeker M."/>
        </authorList>
    </citation>
    <scope>NUCLEOTIDE SEQUENCE [LARGE SCALE GENOMIC DNA]</scope>
    <source>
        <strain evidence="2 4">DSM 17474</strain>
    </source>
</reference>
<gene>
    <name evidence="2" type="ORF">EV680_102105</name>
    <name evidence="3" type="ORF">LVJ78_05310</name>
</gene>
<sequence>MSINADTIRAAAQHRWHGILTALGVPSESLRNQHQPCPACGGIDRFRFDDKDGRGTFICSHYGNGGGDGFHLVMHLLDCDFATALIHVAGVLGLIDAAPKAEIAIKAEKKPTERIQDKQVKLVSLWGKSQSMSKIDPIAAYLRGRGLEAEDDLPQMIRYAELPYWVQLADGKFKPIGRHPVMLAAICNLDGEIQGLHQTYLKAAWVKPMGDNGHHTPTFSKLNIHHPETGEEMPAKKMQSRHSGSLKGAAVQLYPMDEQGRLCVAEGIETALAAHELFALPVWACLSANGMKSLVLPDGLQELLIVADHDSPSPVGYEAAHSLAVRAIKQGIKVRIWQPEEENTDALDELNRRKRPAWAITQQLKAV</sequence>
<organism evidence="3 5">
    <name type="scientific">Uruburuella suis</name>
    <dbReference type="NCBI Taxonomy" id="252130"/>
    <lineage>
        <taxon>Bacteria</taxon>
        <taxon>Pseudomonadati</taxon>
        <taxon>Pseudomonadota</taxon>
        <taxon>Betaproteobacteria</taxon>
        <taxon>Neisseriales</taxon>
        <taxon>Neisseriaceae</taxon>
        <taxon>Uruburuella</taxon>
    </lineage>
</organism>
<protein>
    <submittedName>
        <fullName evidence="2">DNA primase/helicase</fullName>
    </submittedName>
    <submittedName>
        <fullName evidence="3">Toprim domain-containing protein</fullName>
    </submittedName>
</protein>
<dbReference type="GO" id="GO:0004386">
    <property type="term" value="F:helicase activity"/>
    <property type="evidence" value="ECO:0007669"/>
    <property type="project" value="InterPro"/>
</dbReference>
<dbReference type="AlphaFoldDB" id="A0AAE9KHR3"/>
<dbReference type="Proteomes" id="UP000829756">
    <property type="component" value="Chromosome"/>
</dbReference>
<dbReference type="InterPro" id="IPR006171">
    <property type="entry name" value="TOPRIM_dom"/>
</dbReference>
<dbReference type="GO" id="GO:0008270">
    <property type="term" value="F:zinc ion binding"/>
    <property type="evidence" value="ECO:0007669"/>
    <property type="project" value="InterPro"/>
</dbReference>
<reference evidence="3" key="2">
    <citation type="submission" date="2021-12" db="EMBL/GenBank/DDBJ databases">
        <authorList>
            <person name="Veyrier F.J."/>
        </authorList>
    </citation>
    <scope>NUCLEOTIDE SEQUENCE</scope>
    <source>
        <strain evidence="3">1258/02</strain>
    </source>
</reference>
<dbReference type="SMART" id="SM00778">
    <property type="entry name" value="Prim_Zn_Ribbon"/>
    <property type="match status" value="1"/>
</dbReference>
<proteinExistence type="predicted"/>
<dbReference type="Pfam" id="PF13362">
    <property type="entry name" value="Toprim_3"/>
    <property type="match status" value="1"/>
</dbReference>
<evidence type="ECO:0000313" key="5">
    <source>
        <dbReference type="Proteomes" id="UP000829756"/>
    </source>
</evidence>
<dbReference type="RefSeq" id="WP_132952462.1">
    <property type="nucleotide sequence ID" value="NZ_CP091507.1"/>
</dbReference>
<keyword evidence="4" id="KW-1185">Reference proteome</keyword>
<dbReference type="SUPFAM" id="SSF57783">
    <property type="entry name" value="Zinc beta-ribbon"/>
    <property type="match status" value="1"/>
</dbReference>
<feature type="domain" description="DNA primase/helicase Gp4 N-terminal Bacteriophage T7-like" evidence="1">
    <location>
        <begin position="32"/>
        <end position="70"/>
    </location>
</feature>
<evidence type="ECO:0000313" key="2">
    <source>
        <dbReference type="EMBL" id="TCP10207.1"/>
    </source>
</evidence>
<dbReference type="Proteomes" id="UP000294721">
    <property type="component" value="Unassembled WGS sequence"/>
</dbReference>
<accession>A0AAE9KHR3</accession>
<dbReference type="KEGG" id="usu:LVJ78_05310"/>
<dbReference type="Pfam" id="PF23639">
    <property type="entry name" value="DUF7146"/>
    <property type="match status" value="1"/>
</dbReference>
<evidence type="ECO:0000313" key="3">
    <source>
        <dbReference type="EMBL" id="UOO80416.1"/>
    </source>
</evidence>
<reference evidence="3" key="3">
    <citation type="journal article" date="2022" name="Res Sq">
        <title>Evolution of multicellular longitudinally dividing oral cavity symbionts (Neisseriaceae).</title>
        <authorList>
            <person name="Nyongesa S."/>
            <person name="Weber P."/>
            <person name="Bernet E."/>
            <person name="Pullido F."/>
            <person name="Nieckarz M."/>
            <person name="Delaby M."/>
            <person name="Nieves C."/>
            <person name="Viehboeck T."/>
            <person name="Krause N."/>
            <person name="Rivera-Millot A."/>
            <person name="Nakamura A."/>
            <person name="Vischer N."/>
            <person name="VanNieuwenhze M."/>
            <person name="Brun Y."/>
            <person name="Cava F."/>
            <person name="Bulgheresi S."/>
            <person name="Veyrier F."/>
        </authorList>
    </citation>
    <scope>NUCLEOTIDE SEQUENCE</scope>
    <source>
        <strain evidence="3">1258/02</strain>
    </source>
</reference>
<dbReference type="Pfam" id="PF08273">
    <property type="entry name" value="Zn_Ribbon_Prim"/>
    <property type="match status" value="1"/>
</dbReference>
<dbReference type="InterPro" id="IPR055570">
    <property type="entry name" value="DUF7146"/>
</dbReference>
<evidence type="ECO:0000259" key="1">
    <source>
        <dbReference type="SMART" id="SM00778"/>
    </source>
</evidence>
<evidence type="ECO:0000313" key="4">
    <source>
        <dbReference type="Proteomes" id="UP000294721"/>
    </source>
</evidence>
<name>A0AAE9KHR3_9NEIS</name>
<dbReference type="EMBL" id="CP091507">
    <property type="protein sequence ID" value="UOO80416.1"/>
    <property type="molecule type" value="Genomic_DNA"/>
</dbReference>
<dbReference type="EMBL" id="SLXE01000002">
    <property type="protein sequence ID" value="TCP10207.1"/>
    <property type="molecule type" value="Genomic_DNA"/>
</dbReference>